<feature type="compositionally biased region" description="Polar residues" evidence="1">
    <location>
        <begin position="46"/>
        <end position="57"/>
    </location>
</feature>
<keyword evidence="3" id="KW-1185">Reference proteome</keyword>
<evidence type="ECO:0000256" key="1">
    <source>
        <dbReference type="SAM" id="MobiDB-lite"/>
    </source>
</evidence>
<gene>
    <name evidence="2" type="ORF">Acr_20g0003020</name>
</gene>
<dbReference type="EMBL" id="BJWL01000020">
    <property type="protein sequence ID" value="GFZ08494.1"/>
    <property type="molecule type" value="Genomic_DNA"/>
</dbReference>
<reference evidence="2 3" key="1">
    <citation type="submission" date="2019-07" db="EMBL/GenBank/DDBJ databases">
        <title>De Novo Assembly of kiwifruit Actinidia rufa.</title>
        <authorList>
            <person name="Sugita-Konishi S."/>
            <person name="Sato K."/>
            <person name="Mori E."/>
            <person name="Abe Y."/>
            <person name="Kisaki G."/>
            <person name="Hamano K."/>
            <person name="Suezawa K."/>
            <person name="Otani M."/>
            <person name="Fukuda T."/>
            <person name="Manabe T."/>
            <person name="Gomi K."/>
            <person name="Tabuchi M."/>
            <person name="Akimitsu K."/>
            <person name="Kataoka I."/>
        </authorList>
    </citation>
    <scope>NUCLEOTIDE SEQUENCE [LARGE SCALE GENOMIC DNA]</scope>
    <source>
        <strain evidence="3">cv. Fuchu</strain>
    </source>
</reference>
<dbReference type="Proteomes" id="UP000585474">
    <property type="component" value="Unassembled WGS sequence"/>
</dbReference>
<evidence type="ECO:0000313" key="3">
    <source>
        <dbReference type="Proteomes" id="UP000585474"/>
    </source>
</evidence>
<accession>A0A7J0GCI6</accession>
<comment type="caution">
    <text evidence="2">The sequence shown here is derived from an EMBL/GenBank/DDBJ whole genome shotgun (WGS) entry which is preliminary data.</text>
</comment>
<protein>
    <submittedName>
        <fullName evidence="2">Uncharacterized protein</fullName>
    </submittedName>
</protein>
<feature type="region of interest" description="Disordered" evidence="1">
    <location>
        <begin position="40"/>
        <end position="102"/>
    </location>
</feature>
<organism evidence="2 3">
    <name type="scientific">Actinidia rufa</name>
    <dbReference type="NCBI Taxonomy" id="165716"/>
    <lineage>
        <taxon>Eukaryota</taxon>
        <taxon>Viridiplantae</taxon>
        <taxon>Streptophyta</taxon>
        <taxon>Embryophyta</taxon>
        <taxon>Tracheophyta</taxon>
        <taxon>Spermatophyta</taxon>
        <taxon>Magnoliopsida</taxon>
        <taxon>eudicotyledons</taxon>
        <taxon>Gunneridae</taxon>
        <taxon>Pentapetalae</taxon>
        <taxon>asterids</taxon>
        <taxon>Ericales</taxon>
        <taxon>Actinidiaceae</taxon>
        <taxon>Actinidia</taxon>
    </lineage>
</organism>
<dbReference type="AlphaFoldDB" id="A0A7J0GCI6"/>
<proteinExistence type="predicted"/>
<evidence type="ECO:0000313" key="2">
    <source>
        <dbReference type="EMBL" id="GFZ08494.1"/>
    </source>
</evidence>
<sequence>MEADVVERLKSTQARVFQTLEFRAPPSSLKTTRKCEKGKLKLSSFPGRSTGSKSMGNCKSYGEIEDRESAQGDPTYKRMSSQLQEEDPGVEAACPRRPPSAL</sequence>
<name>A0A7J0GCI6_9ERIC</name>